<protein>
    <submittedName>
        <fullName evidence="1">Uncharacterized protein</fullName>
    </submittedName>
</protein>
<gene>
    <name evidence="1" type="ORF">GTW23_22030</name>
</gene>
<dbReference type="EMBL" id="JAAAML010000005">
    <property type="protein sequence ID" value="MCO6410873.1"/>
    <property type="molecule type" value="Genomic_DNA"/>
</dbReference>
<evidence type="ECO:0000313" key="1">
    <source>
        <dbReference type="EMBL" id="MCO6410873.1"/>
    </source>
</evidence>
<keyword evidence="2" id="KW-1185">Reference proteome</keyword>
<accession>A0ABT1CY62</accession>
<name>A0ABT1CY62_9HYPH</name>
<sequence length="180" mass="18732">MGPSRRAAAGIGQVVGVFAEDGAREALRPFNLENLAGSPVSEVFIALTDVLCPDGGTIDEAIARDAVLETAAELAAGDDIAFDALTPAALEAIFLGTISRSIEAKLFNELGNGAVTLPSDVSAIQTIQNTLHDFIQGKVNDAFSATGRTLSSIPRTEIDRFVTTIYEGAFSLVEAFGDAS</sequence>
<comment type="caution">
    <text evidence="1">The sequence shown here is derived from an EMBL/GenBank/DDBJ whole genome shotgun (WGS) entry which is preliminary data.</text>
</comment>
<dbReference type="Proteomes" id="UP001320715">
    <property type="component" value="Unassembled WGS sequence"/>
</dbReference>
<proteinExistence type="predicted"/>
<dbReference type="InterPro" id="IPR049675">
    <property type="entry name" value="QatB"/>
</dbReference>
<evidence type="ECO:0000313" key="2">
    <source>
        <dbReference type="Proteomes" id="UP001320715"/>
    </source>
</evidence>
<dbReference type="NCBIfam" id="NF041924">
    <property type="entry name" value="QatB"/>
    <property type="match status" value="1"/>
</dbReference>
<reference evidence="1 2" key="1">
    <citation type="submission" date="2020-01" db="EMBL/GenBank/DDBJ databases">
        <title>Genomes of bacteria type strains.</title>
        <authorList>
            <person name="Chen J."/>
            <person name="Zhu S."/>
            <person name="Yang J."/>
        </authorList>
    </citation>
    <scope>NUCLEOTIDE SEQUENCE [LARGE SCALE GENOMIC DNA]</scope>
    <source>
        <strain evidence="1 2">DSM 16655</strain>
    </source>
</reference>
<organism evidence="1 2">
    <name type="scientific">Hoeflea alexandrii</name>
    <dbReference type="NCBI Taxonomy" id="288436"/>
    <lineage>
        <taxon>Bacteria</taxon>
        <taxon>Pseudomonadati</taxon>
        <taxon>Pseudomonadota</taxon>
        <taxon>Alphaproteobacteria</taxon>
        <taxon>Hyphomicrobiales</taxon>
        <taxon>Rhizobiaceae</taxon>
        <taxon>Hoeflea</taxon>
    </lineage>
</organism>